<dbReference type="Proteomes" id="UP000198406">
    <property type="component" value="Unassembled WGS sequence"/>
</dbReference>
<dbReference type="AlphaFoldDB" id="A0A1Z5JAN1"/>
<name>A0A1Z5JAN1_FISSO</name>
<dbReference type="EMBL" id="BDSP01000032">
    <property type="protein sequence ID" value="GAX11016.1"/>
    <property type="molecule type" value="Genomic_DNA"/>
</dbReference>
<gene>
    <name evidence="2" type="ORF">FisN_2Lh545</name>
</gene>
<evidence type="ECO:0000256" key="1">
    <source>
        <dbReference type="SAM" id="SignalP"/>
    </source>
</evidence>
<reference evidence="2 3" key="1">
    <citation type="journal article" date="2015" name="Plant Cell">
        <title>Oil accumulation by the oleaginous diatom Fistulifera solaris as revealed by the genome and transcriptome.</title>
        <authorList>
            <person name="Tanaka T."/>
            <person name="Maeda Y."/>
            <person name="Veluchamy A."/>
            <person name="Tanaka M."/>
            <person name="Abida H."/>
            <person name="Marechal E."/>
            <person name="Bowler C."/>
            <person name="Muto M."/>
            <person name="Sunaga Y."/>
            <person name="Tanaka M."/>
            <person name="Yoshino T."/>
            <person name="Taniguchi T."/>
            <person name="Fukuda Y."/>
            <person name="Nemoto M."/>
            <person name="Matsumoto M."/>
            <person name="Wong P.S."/>
            <person name="Aburatani S."/>
            <person name="Fujibuchi W."/>
        </authorList>
    </citation>
    <scope>NUCLEOTIDE SEQUENCE [LARGE SCALE GENOMIC DNA]</scope>
    <source>
        <strain evidence="2 3">JPCC DA0580</strain>
    </source>
</reference>
<feature type="chain" id="PRO_5012735267" evidence="1">
    <location>
        <begin position="20"/>
        <end position="422"/>
    </location>
</feature>
<keyword evidence="3" id="KW-1185">Reference proteome</keyword>
<protein>
    <submittedName>
        <fullName evidence="2">Uncharacterized protein</fullName>
    </submittedName>
</protein>
<feature type="signal peptide" evidence="1">
    <location>
        <begin position="1"/>
        <end position="19"/>
    </location>
</feature>
<organism evidence="2 3">
    <name type="scientific">Fistulifera solaris</name>
    <name type="common">Oleaginous diatom</name>
    <dbReference type="NCBI Taxonomy" id="1519565"/>
    <lineage>
        <taxon>Eukaryota</taxon>
        <taxon>Sar</taxon>
        <taxon>Stramenopiles</taxon>
        <taxon>Ochrophyta</taxon>
        <taxon>Bacillariophyta</taxon>
        <taxon>Bacillariophyceae</taxon>
        <taxon>Bacillariophycidae</taxon>
        <taxon>Naviculales</taxon>
        <taxon>Naviculaceae</taxon>
        <taxon>Fistulifera</taxon>
    </lineage>
</organism>
<dbReference type="OrthoDB" id="189369at2759"/>
<keyword evidence="1" id="KW-0732">Signal</keyword>
<sequence length="422" mass="48266">MFLLFWMTTTTYIGQTSQAFTILSSSHPTMKTPWITQNARCCNLFAATRDPFEDSDDIKNNKNPYADPNYPELEFVDYSDPEYTADSGNYDDLYGNMDDDSTEAEIEAMREERRVKNDIFQFNTYYAKTYLNGATFAGEWTVYKVNWSSKSDTVPTLSQIKHTFPVTTRLEADEQGRWVHIEDYHVNATTDNNSGLDWNDYYKPYWPATMVPFDFRGQQGNMVCGDAWTVCQALNAAHESVIEGPFAEYRAEVGLSYGSLMRYRLKLDYSAKTGQDDQQQLLQLKYLTVCREVIVEREIMHWPRRHPNYEIQEALFGAPGAEGGLYDPPPIADGTENNYILLDLPGHATTLIPVVLNPSLTSPKMSWVTSLDWTPGKMRYQVDRKVNSGKDLLGLRSLELSEVQAADAEEYRPRDGGQDMRQ</sequence>
<evidence type="ECO:0000313" key="3">
    <source>
        <dbReference type="Proteomes" id="UP000198406"/>
    </source>
</evidence>
<comment type="caution">
    <text evidence="2">The sequence shown here is derived from an EMBL/GenBank/DDBJ whole genome shotgun (WGS) entry which is preliminary data.</text>
</comment>
<proteinExistence type="predicted"/>
<dbReference type="InParanoid" id="A0A1Z5JAN1"/>
<evidence type="ECO:0000313" key="2">
    <source>
        <dbReference type="EMBL" id="GAX11016.1"/>
    </source>
</evidence>
<accession>A0A1Z5JAN1</accession>